<organism evidence="2">
    <name type="scientific">Vibrio cholerae</name>
    <dbReference type="NCBI Taxonomy" id="666"/>
    <lineage>
        <taxon>Bacteria</taxon>
        <taxon>Pseudomonadati</taxon>
        <taxon>Pseudomonadota</taxon>
        <taxon>Gammaproteobacteria</taxon>
        <taxon>Vibrionales</taxon>
        <taxon>Vibrionaceae</taxon>
        <taxon>Vibrio</taxon>
    </lineage>
</organism>
<dbReference type="EMBL" id="JAAGVX010000003">
    <property type="protein sequence ID" value="NEM93431.1"/>
    <property type="molecule type" value="Genomic_DNA"/>
</dbReference>
<dbReference type="InterPro" id="IPR014507">
    <property type="entry name" value="Baseplate_assembly_J_pred"/>
</dbReference>
<dbReference type="InterPro" id="IPR052726">
    <property type="entry name" value="Phage_Baseplate_Hub"/>
</dbReference>
<accession>A0A6B3LIL6</accession>
<gene>
    <name evidence="2" type="ORF">G3T61_04415</name>
</gene>
<comment type="caution">
    <text evidence="2">The sequence shown here is derived from an EMBL/GenBank/DDBJ whole genome shotgun (WGS) entry which is preliminary data.</text>
</comment>
<dbReference type="PIRSF" id="PIRSF020481">
    <property type="entry name" value="BAP"/>
    <property type="match status" value="1"/>
</dbReference>
<dbReference type="PANTHER" id="PTHR35862">
    <property type="entry name" value="FELS-2 PROPHAGE PROTEIN"/>
    <property type="match status" value="1"/>
</dbReference>
<dbReference type="AlphaFoldDB" id="A0A6B3LIL6"/>
<reference evidence="2" key="1">
    <citation type="submission" date="2020-02" db="EMBL/GenBank/DDBJ databases">
        <title>Genome Announcements.</title>
        <authorList>
            <person name="Abdulabbas H.T."/>
            <person name="Bunyan I.A."/>
            <person name="Abdul-Lateef L.A."/>
        </authorList>
    </citation>
    <scope>NUCLEOTIDE SEQUENCE</scope>
    <source>
        <strain evidence="2">NAG1</strain>
    </source>
</reference>
<feature type="domain" description="Baseplate J-like central" evidence="1">
    <location>
        <begin position="129"/>
        <end position="200"/>
    </location>
</feature>
<dbReference type="InterPro" id="IPR058531">
    <property type="entry name" value="Baseplate_J_M"/>
</dbReference>
<dbReference type="Pfam" id="PF26078">
    <property type="entry name" value="Baseplate_J_M"/>
    <property type="match status" value="1"/>
</dbReference>
<evidence type="ECO:0000313" key="2">
    <source>
        <dbReference type="EMBL" id="NEM93431.1"/>
    </source>
</evidence>
<proteinExistence type="predicted"/>
<dbReference type="PANTHER" id="PTHR35862:SF1">
    <property type="entry name" value="FELS-2 PROPHAGE PROTEIN"/>
    <property type="match status" value="1"/>
</dbReference>
<sequence length="292" mass="32074">MSTINLADLPQPSVIEALDFEQILADKKAKLQKLQPEWSADTESDPSIKNLEVSAYSDLTMRQRINESALACMLPWSKGKDLEGIAAFFNLKRETITPEDKTTTPPTAAVMESDESLRRRCLLAWSGISTAGPRKSYIFHALSASALVKDANAYRIKGGEIAVVVLSHQGNGVADATLIAVVDEHINQEEVRPLCCDGTVSSAMIYNYQINAILEIENTAAKESILAKALFNVQQYTAKQHRIQALVSESAIKAALHIEGVRDVDLQGFTSYQADRHTAPWCSQVQITAKEE</sequence>
<protein>
    <submittedName>
        <fullName evidence="2">Phage baseplate protein</fullName>
    </submittedName>
</protein>
<evidence type="ECO:0000259" key="1">
    <source>
        <dbReference type="Pfam" id="PF26078"/>
    </source>
</evidence>
<name>A0A6B3LIL6_VIBCL</name>
<dbReference type="RefSeq" id="WP_142740830.1">
    <property type="nucleotide sequence ID" value="NZ_JAAGVX010000003.1"/>
</dbReference>